<dbReference type="GO" id="GO:0008143">
    <property type="term" value="F:poly(A) binding"/>
    <property type="evidence" value="ECO:0007669"/>
    <property type="project" value="TreeGrafter"/>
</dbReference>
<dbReference type="Gene3D" id="1.10.510.10">
    <property type="entry name" value="Transferase(Phosphotransferase) domain 1"/>
    <property type="match status" value="1"/>
</dbReference>
<dbReference type="Gene3D" id="1.20.5.5160">
    <property type="match status" value="1"/>
</dbReference>
<dbReference type="InterPro" id="IPR030844">
    <property type="entry name" value="PAN3"/>
</dbReference>
<evidence type="ECO:0000256" key="1">
    <source>
        <dbReference type="ARBA" id="ARBA00004496"/>
    </source>
</evidence>
<gene>
    <name evidence="7" type="primary">PAN3</name>
    <name evidence="11" type="ORF">M408DRAFT_15958</name>
</gene>
<organism evidence="11 12">
    <name type="scientific">Serendipita vermifera MAFF 305830</name>
    <dbReference type="NCBI Taxonomy" id="933852"/>
    <lineage>
        <taxon>Eukaryota</taxon>
        <taxon>Fungi</taxon>
        <taxon>Dikarya</taxon>
        <taxon>Basidiomycota</taxon>
        <taxon>Agaricomycotina</taxon>
        <taxon>Agaricomycetes</taxon>
        <taxon>Sebacinales</taxon>
        <taxon>Serendipitaceae</taxon>
        <taxon>Serendipita</taxon>
    </lineage>
</organism>
<keyword evidence="12" id="KW-1185">Reference proteome</keyword>
<evidence type="ECO:0000256" key="4">
    <source>
        <dbReference type="ARBA" id="ARBA00022741"/>
    </source>
</evidence>
<feature type="binding site" evidence="7">
    <location>
        <position position="212"/>
    </location>
    <ligand>
        <name>ATP</name>
        <dbReference type="ChEBI" id="CHEBI:30616"/>
    </ligand>
</feature>
<comment type="domain">
    <text evidence="7">The pseudokinase domain, the coiled-coil (CC), and C-terminal knob domain (CK) form a structural unit (PKC) that forms an extensive high-affinity interaction surface for PAN2.</text>
</comment>
<comment type="function">
    <text evidence="7">Regulatory subunit of the poly(A)-nuclease (PAN) deadenylation complex, one of two cytoplasmic mRNA deadenylases involved in mRNA turnover. PAN specifically shortens poly(A) tails of RNA and the activity is stimulated by poly(A)-binding protein PAB1. PAN deadenylation is followed by rapid degradation of the shortened mRNA tails by the CCR4-NOT complex. Deadenylated mRNAs are then degraded by two alternative mechanisms, namely exosome-mediated 3'-5' exonucleolytic degradation, or deadenlyation-dependent mRNA decaping and subsequent 5'-3' exonucleolytic degradation by XRN1. May also be involved in post-transcriptional maturation of mRNA poly(A) tails. PAN3 acts as a positive regulator for PAN activity, recruiting the catalytic subunit PAN2 to mRNA via its interaction with RNA and with PAB1.</text>
</comment>
<evidence type="ECO:0000259" key="10">
    <source>
        <dbReference type="PROSITE" id="PS50103"/>
    </source>
</evidence>
<keyword evidence="5 7" id="KW-0067">ATP-binding</keyword>
<keyword evidence="8" id="KW-0479">Metal-binding</keyword>
<dbReference type="HOGENOM" id="CLU_016423_0_1_1"/>
<dbReference type="HAMAP" id="MF_03181">
    <property type="entry name" value="PAN3"/>
    <property type="match status" value="1"/>
</dbReference>
<dbReference type="InterPro" id="IPR041332">
    <property type="entry name" value="Pan3_CK"/>
</dbReference>
<dbReference type="OrthoDB" id="204958at2759"/>
<evidence type="ECO:0000256" key="3">
    <source>
        <dbReference type="ARBA" id="ARBA00022664"/>
    </source>
</evidence>
<sequence>MTVWRIRRLIPLTHYEQLVLNDSRIFKRYSNSKPYCYSRFSIKAHTRQASHSYARPKSYESVDSTQQGQRQCRNVLIYGNCKYEGKGCTFYHPPASYQAQEYDQFYSQSQPTALFPLNHHLYNKSTAPYPDLSGTHHGFFVSDDIREDLHRRSENLWSIPPQSTGLPDEVHNYHSLAPLEPTGPDRRKYFGHWATSCYRATSTLDGAVYALRRIENFRLIHESAFSAIEPWRTLSHPNIVRIREAFTTRAFNDSSLVVTYDYHPLATTLFDTFLIPKPVPPYQSRGLAPAVEPIPEETIWSFVIQISNAMKAVHDRGLAFRVMDATKILLTGKSRLRINCCGLADLVNPDIHDVASHQQEDMISFGRLILSLCSRSADISNYAKIRDIVSRSYSTDLQNAIMFLISPHGSQKIIGKLFDFIGSRLLLEMDAVQLRADALESQLARELENGRLVRLLSKFGFINERPEFARDYRWSETGDKYIVKLFRDHVFHGVDENGRPVVSLSHVLTNLNKLDAGSEEKLMLISRDDQSCLVVSYREIKRCVESAFR</sequence>
<dbReference type="Pfam" id="PF18101">
    <property type="entry name" value="Pan3_CK"/>
    <property type="match status" value="1"/>
</dbReference>
<proteinExistence type="inferred from homology"/>
<feature type="domain" description="Protein kinase" evidence="9">
    <location>
        <begin position="184"/>
        <end position="549"/>
    </location>
</feature>
<dbReference type="SUPFAM" id="SSF56112">
    <property type="entry name" value="Protein kinase-like (PK-like)"/>
    <property type="match status" value="1"/>
</dbReference>
<dbReference type="AlphaFoldDB" id="A0A0C2XJI6"/>
<keyword evidence="2 7" id="KW-0963">Cytoplasm</keyword>
<comment type="subunit">
    <text evidence="7">Homodimer. Forms a heterotrimer with a catalytic subunit PAN2 to form the poly(A)-nuclease (PAN) deadenylation complex. Interacts (via PAM-2 motif) with poly(A)-binding protein PAB1 (via PABC domain), conferring substrate specificity of the enzyme complex.</text>
</comment>
<dbReference type="Proteomes" id="UP000054097">
    <property type="component" value="Unassembled WGS sequence"/>
</dbReference>
<dbReference type="GO" id="GO:0005524">
    <property type="term" value="F:ATP binding"/>
    <property type="evidence" value="ECO:0007669"/>
    <property type="project" value="UniProtKB-UniRule"/>
</dbReference>
<keyword evidence="8" id="KW-0862">Zinc</keyword>
<dbReference type="PROSITE" id="PS50011">
    <property type="entry name" value="PROTEIN_KINASE_DOM"/>
    <property type="match status" value="1"/>
</dbReference>
<dbReference type="GO" id="GO:0008270">
    <property type="term" value="F:zinc ion binding"/>
    <property type="evidence" value="ECO:0007669"/>
    <property type="project" value="UniProtKB-KW"/>
</dbReference>
<dbReference type="FunFam" id="1.10.287.3700:FF:000001">
    <property type="entry name" value="PAN2-PAN3 deadenylation complex subunit PAN3"/>
    <property type="match status" value="1"/>
</dbReference>
<dbReference type="InterPro" id="IPR000571">
    <property type="entry name" value="Znf_CCCH"/>
</dbReference>
<comment type="domain">
    <text evidence="7">The N-terminal zinc finger binds to poly(A) RNA.</text>
</comment>
<keyword evidence="8" id="KW-0863">Zinc-finger</keyword>
<keyword evidence="3 7" id="KW-0507">mRNA processing</keyword>
<feature type="binding site" evidence="7">
    <location>
        <begin position="261"/>
        <end position="268"/>
    </location>
    <ligand>
        <name>ATP</name>
        <dbReference type="ChEBI" id="CHEBI:30616"/>
    </ligand>
</feature>
<protein>
    <recommendedName>
        <fullName evidence="7">PAN2-PAN3 deadenylation complex subunit PAN3</fullName>
    </recommendedName>
    <alternativeName>
        <fullName evidence="7">PAB1P-dependent poly(A)-specific ribonuclease</fullName>
    </alternativeName>
    <alternativeName>
        <fullName evidence="7">Poly(A)-nuclease deadenylation complex subunit 3</fullName>
        <shortName evidence="7">PAN deadenylation complex subunit 3</shortName>
    </alternativeName>
</protein>
<dbReference type="GO" id="GO:0006397">
    <property type="term" value="P:mRNA processing"/>
    <property type="evidence" value="ECO:0007669"/>
    <property type="project" value="UniProtKB-KW"/>
</dbReference>
<evidence type="ECO:0000256" key="2">
    <source>
        <dbReference type="ARBA" id="ARBA00022490"/>
    </source>
</evidence>
<dbReference type="GO" id="GO:0004672">
    <property type="term" value="F:protein kinase activity"/>
    <property type="evidence" value="ECO:0007669"/>
    <property type="project" value="InterPro"/>
</dbReference>
<evidence type="ECO:0000259" key="9">
    <source>
        <dbReference type="PROSITE" id="PS50011"/>
    </source>
</evidence>
<keyword evidence="4 7" id="KW-0547">Nucleotide-binding</keyword>
<comment type="similarity">
    <text evidence="7">Belongs to the protein kinase superfamily. PAN3 family.</text>
</comment>
<dbReference type="PROSITE" id="PS50103">
    <property type="entry name" value="ZF_C3H1"/>
    <property type="match status" value="1"/>
</dbReference>
<dbReference type="PANTHER" id="PTHR12272">
    <property type="entry name" value="DEADENYLATION COMPLEX SUBUNIT PAN3"/>
    <property type="match status" value="1"/>
</dbReference>
<name>A0A0C2XJI6_SERVB</name>
<dbReference type="GO" id="GO:0000289">
    <property type="term" value="P:nuclear-transcribed mRNA poly(A) tail shortening"/>
    <property type="evidence" value="ECO:0007669"/>
    <property type="project" value="UniProtKB-UniRule"/>
</dbReference>
<evidence type="ECO:0000256" key="6">
    <source>
        <dbReference type="ARBA" id="ARBA00023054"/>
    </source>
</evidence>
<feature type="zinc finger region" description="C3H1-type" evidence="8">
    <location>
        <begin position="66"/>
        <end position="95"/>
    </location>
</feature>
<reference evidence="12" key="2">
    <citation type="submission" date="2015-01" db="EMBL/GenBank/DDBJ databases">
        <title>Evolutionary Origins and Diversification of the Mycorrhizal Mutualists.</title>
        <authorList>
            <consortium name="DOE Joint Genome Institute"/>
            <consortium name="Mycorrhizal Genomics Consortium"/>
            <person name="Kohler A."/>
            <person name="Kuo A."/>
            <person name="Nagy L.G."/>
            <person name="Floudas D."/>
            <person name="Copeland A."/>
            <person name="Barry K.W."/>
            <person name="Cichocki N."/>
            <person name="Veneault-Fourrey C."/>
            <person name="LaButti K."/>
            <person name="Lindquist E.A."/>
            <person name="Lipzen A."/>
            <person name="Lundell T."/>
            <person name="Morin E."/>
            <person name="Murat C."/>
            <person name="Riley R."/>
            <person name="Ohm R."/>
            <person name="Sun H."/>
            <person name="Tunlid A."/>
            <person name="Henrissat B."/>
            <person name="Grigoriev I.V."/>
            <person name="Hibbett D.S."/>
            <person name="Martin F."/>
        </authorList>
    </citation>
    <scope>NUCLEOTIDE SEQUENCE [LARGE SCALE GENOMIC DNA]</scope>
    <source>
        <strain evidence="12">MAFF 305830</strain>
    </source>
</reference>
<dbReference type="InterPro" id="IPR000719">
    <property type="entry name" value="Prot_kinase_dom"/>
</dbReference>
<dbReference type="InterPro" id="IPR011009">
    <property type="entry name" value="Kinase-like_dom_sf"/>
</dbReference>
<evidence type="ECO:0000256" key="8">
    <source>
        <dbReference type="PROSITE-ProRule" id="PRU00723"/>
    </source>
</evidence>
<dbReference type="STRING" id="933852.A0A0C2XJI6"/>
<dbReference type="Pfam" id="PF25586">
    <property type="entry name" value="zf-CCCH_PAN3"/>
    <property type="match status" value="1"/>
</dbReference>
<accession>A0A0C2XJI6</accession>
<evidence type="ECO:0000313" key="11">
    <source>
        <dbReference type="EMBL" id="KIM29212.1"/>
    </source>
</evidence>
<feature type="coiled-coil region" evidence="7">
    <location>
        <begin position="423"/>
        <end position="461"/>
    </location>
</feature>
<evidence type="ECO:0000256" key="7">
    <source>
        <dbReference type="HAMAP-Rule" id="MF_03181"/>
    </source>
</evidence>
<evidence type="ECO:0000256" key="5">
    <source>
        <dbReference type="ARBA" id="ARBA00022840"/>
    </source>
</evidence>
<feature type="region of interest" description="Knob domain" evidence="7">
    <location>
        <begin position="462"/>
        <end position="549"/>
    </location>
</feature>
<reference evidence="11 12" key="1">
    <citation type="submission" date="2014-04" db="EMBL/GenBank/DDBJ databases">
        <authorList>
            <consortium name="DOE Joint Genome Institute"/>
            <person name="Kuo A."/>
            <person name="Zuccaro A."/>
            <person name="Kohler A."/>
            <person name="Nagy L.G."/>
            <person name="Floudas D."/>
            <person name="Copeland A."/>
            <person name="Barry K.W."/>
            <person name="Cichocki N."/>
            <person name="Veneault-Fourrey C."/>
            <person name="LaButti K."/>
            <person name="Lindquist E.A."/>
            <person name="Lipzen A."/>
            <person name="Lundell T."/>
            <person name="Morin E."/>
            <person name="Murat C."/>
            <person name="Sun H."/>
            <person name="Tunlid A."/>
            <person name="Henrissat B."/>
            <person name="Grigoriev I.V."/>
            <person name="Hibbett D.S."/>
            <person name="Martin F."/>
            <person name="Nordberg H.P."/>
            <person name="Cantor M.N."/>
            <person name="Hua S.X."/>
        </authorList>
    </citation>
    <scope>NUCLEOTIDE SEQUENCE [LARGE SCALE GENOMIC DNA]</scope>
    <source>
        <strain evidence="11 12">MAFF 305830</strain>
    </source>
</reference>
<dbReference type="GO" id="GO:0031251">
    <property type="term" value="C:PAN complex"/>
    <property type="evidence" value="ECO:0007669"/>
    <property type="project" value="UniProtKB-UniRule"/>
</dbReference>
<evidence type="ECO:0000313" key="12">
    <source>
        <dbReference type="Proteomes" id="UP000054097"/>
    </source>
</evidence>
<dbReference type="EMBL" id="KN824289">
    <property type="protein sequence ID" value="KIM29212.1"/>
    <property type="molecule type" value="Genomic_DNA"/>
</dbReference>
<keyword evidence="6 7" id="KW-0175">Coiled coil</keyword>
<comment type="subcellular location">
    <subcellularLocation>
        <location evidence="1 7">Cytoplasm</location>
    </subcellularLocation>
</comment>
<dbReference type="GO" id="GO:0000932">
    <property type="term" value="C:P-body"/>
    <property type="evidence" value="ECO:0007669"/>
    <property type="project" value="TreeGrafter"/>
</dbReference>
<dbReference type="PANTHER" id="PTHR12272:SF11">
    <property type="entry name" value="PAN2-PAN3 DEADENYLATION COMPLEX SUBUNIT PAN3"/>
    <property type="match status" value="1"/>
</dbReference>
<dbReference type="FunFam" id="1.20.5.5160:FF:000002">
    <property type="entry name" value="PAN2-PAN3 deadenylation complex subunit PAN3"/>
    <property type="match status" value="1"/>
</dbReference>
<feature type="domain" description="C3H1-type" evidence="10">
    <location>
        <begin position="66"/>
        <end position="95"/>
    </location>
</feature>
<comment type="domain">
    <text evidence="7">Contains a pseudokinase domain. The protein kinase domain is predicted to be catalytically inactive because some of the residues important for catalytic activity are substituted and it lacks the equivalent of the binding site for a peptide substrate. However, it has retained an ATP-binding site and ATP-binding is required for mRNA degradation, stimulating the activity of the PAN2 nuclease in vitro. The nucleotide-binding site is juxtaposed to the RNase active site of PAN2 in the complex and may actually bind nucleosides of a poly(A) RNA rather than ATP, feeding the poly(A)-tail to the active site of the deadenylase and thus increasing the efficiency with which this distributive enzyme degrades oligo(A) RNAs.</text>
</comment>
<dbReference type="Gene3D" id="6.10.250.3160">
    <property type="match status" value="1"/>
</dbReference>
<feature type="binding site" evidence="7">
    <location>
        <begin position="326"/>
        <end position="327"/>
    </location>
    <ligand>
        <name>ATP</name>
        <dbReference type="ChEBI" id="CHEBI:30616"/>
    </ligand>
</feature>
<dbReference type="Gene3D" id="1.10.287.3700">
    <property type="match status" value="1"/>
</dbReference>
<comment type="caution">
    <text evidence="7">Lacks conserved residue(s) required for the propagation of feature annotation.</text>
</comment>